<evidence type="ECO:0000256" key="6">
    <source>
        <dbReference type="ARBA" id="ARBA00048348"/>
    </source>
</evidence>
<dbReference type="InterPro" id="IPR001765">
    <property type="entry name" value="Carbonic_anhydrase"/>
</dbReference>
<organism evidence="9 10">
    <name type="scientific">Athelia psychrophila</name>
    <dbReference type="NCBI Taxonomy" id="1759441"/>
    <lineage>
        <taxon>Eukaryota</taxon>
        <taxon>Fungi</taxon>
        <taxon>Dikarya</taxon>
        <taxon>Basidiomycota</taxon>
        <taxon>Agaricomycotina</taxon>
        <taxon>Agaricomycetes</taxon>
        <taxon>Agaricomycetidae</taxon>
        <taxon>Atheliales</taxon>
        <taxon>Atheliaceae</taxon>
        <taxon>Athelia</taxon>
    </lineage>
</organism>
<feature type="binding site" evidence="7">
    <location>
        <position position="114"/>
    </location>
    <ligand>
        <name>Zn(2+)</name>
        <dbReference type="ChEBI" id="CHEBI:29105"/>
    </ligand>
</feature>
<dbReference type="InterPro" id="IPR036874">
    <property type="entry name" value="Carbonic_anhydrase_sf"/>
</dbReference>
<evidence type="ECO:0000256" key="2">
    <source>
        <dbReference type="ARBA" id="ARBA00012925"/>
    </source>
</evidence>
<dbReference type="GO" id="GO:0008270">
    <property type="term" value="F:zinc ion binding"/>
    <property type="evidence" value="ECO:0007669"/>
    <property type="project" value="UniProtKB-UniRule"/>
</dbReference>
<dbReference type="STRING" id="436010.A0A166VWP0"/>
<evidence type="ECO:0000256" key="5">
    <source>
        <dbReference type="ARBA" id="ARBA00023239"/>
    </source>
</evidence>
<reference evidence="9 10" key="1">
    <citation type="journal article" date="2016" name="Mol. Biol. Evol.">
        <title>Comparative Genomics of Early-Diverging Mushroom-Forming Fungi Provides Insights into the Origins of Lignocellulose Decay Capabilities.</title>
        <authorList>
            <person name="Nagy L.G."/>
            <person name="Riley R."/>
            <person name="Tritt A."/>
            <person name="Adam C."/>
            <person name="Daum C."/>
            <person name="Floudas D."/>
            <person name="Sun H."/>
            <person name="Yadav J.S."/>
            <person name="Pangilinan J."/>
            <person name="Larsson K.H."/>
            <person name="Matsuura K."/>
            <person name="Barry K."/>
            <person name="Labutti K."/>
            <person name="Kuo R."/>
            <person name="Ohm R.A."/>
            <person name="Bhattacharya S.S."/>
            <person name="Shirouzu T."/>
            <person name="Yoshinaga Y."/>
            <person name="Martin F.M."/>
            <person name="Grigoriev I.V."/>
            <person name="Hibbett D.S."/>
        </authorList>
    </citation>
    <scope>NUCLEOTIDE SEQUENCE [LARGE SCALE GENOMIC DNA]</scope>
    <source>
        <strain evidence="9 10">CBS 109695</strain>
    </source>
</reference>
<evidence type="ECO:0000313" key="9">
    <source>
        <dbReference type="EMBL" id="KZP33137.1"/>
    </source>
</evidence>
<evidence type="ECO:0000256" key="1">
    <source>
        <dbReference type="ARBA" id="ARBA00006217"/>
    </source>
</evidence>
<sequence length="294" mass="31474">MNGGRGERAERVHAIPYVVLFPYAAYPPEPPPALLVVSTDAVRDVSLRMSLFANNAWHMVQPAGGCQYECWWRWYMEGGSESAVVEADEDDGEGGGPEAEESGLVRTVVLWIGCAGSRVPESLVTACWPGDIVVHRNIANQFHLDDDSVQSVLSYAITALGVQHGSPPPLSATRTAEAPLCACLLPAPPAPPRPPTPCSPADILLTRWLASLTSIASSILEKTPNAPLDALVEENVRAQVANLTKAPAVQDVWEGGKTMLWIHGLVYKTENGPLADLGVSMGPDVDPKAEKEKN</sequence>
<evidence type="ECO:0000313" key="10">
    <source>
        <dbReference type="Proteomes" id="UP000076532"/>
    </source>
</evidence>
<evidence type="ECO:0000256" key="7">
    <source>
        <dbReference type="PIRSR" id="PIRSR601765-1"/>
    </source>
</evidence>
<keyword evidence="10" id="KW-1185">Reference proteome</keyword>
<dbReference type="EMBL" id="KV417483">
    <property type="protein sequence ID" value="KZP33137.1"/>
    <property type="molecule type" value="Genomic_DNA"/>
</dbReference>
<comment type="function">
    <text evidence="8">Reversible hydration of carbon dioxide.</text>
</comment>
<dbReference type="Proteomes" id="UP000076532">
    <property type="component" value="Unassembled WGS sequence"/>
</dbReference>
<comment type="cofactor">
    <cofactor evidence="7">
        <name>Zn(2+)</name>
        <dbReference type="ChEBI" id="CHEBI:29105"/>
    </cofactor>
    <text evidence="7">Binds 1 zinc ion per subunit.</text>
</comment>
<comment type="catalytic activity">
    <reaction evidence="6 8">
        <text>hydrogencarbonate + H(+) = CO2 + H2O</text>
        <dbReference type="Rhea" id="RHEA:10748"/>
        <dbReference type="ChEBI" id="CHEBI:15377"/>
        <dbReference type="ChEBI" id="CHEBI:15378"/>
        <dbReference type="ChEBI" id="CHEBI:16526"/>
        <dbReference type="ChEBI" id="CHEBI:17544"/>
        <dbReference type="EC" id="4.2.1.1"/>
    </reaction>
</comment>
<dbReference type="SUPFAM" id="SSF53056">
    <property type="entry name" value="beta-carbonic anhydrase, cab"/>
    <property type="match status" value="2"/>
</dbReference>
<keyword evidence="5 8" id="KW-0456">Lyase</keyword>
<name>A0A166VWP0_9AGAM</name>
<keyword evidence="4 7" id="KW-0862">Zinc</keyword>
<dbReference type="GO" id="GO:0004089">
    <property type="term" value="F:carbonate dehydratase activity"/>
    <property type="evidence" value="ECO:0007669"/>
    <property type="project" value="UniProtKB-UniRule"/>
</dbReference>
<proteinExistence type="inferred from homology"/>
<dbReference type="EC" id="4.2.1.1" evidence="2 8"/>
<protein>
    <recommendedName>
        <fullName evidence="2 8">Carbonic anhydrase</fullName>
        <ecNumber evidence="2 8">4.2.1.1</ecNumber>
    </recommendedName>
    <alternativeName>
        <fullName evidence="8">Carbonate dehydratase</fullName>
    </alternativeName>
</protein>
<evidence type="ECO:0000256" key="4">
    <source>
        <dbReference type="ARBA" id="ARBA00022833"/>
    </source>
</evidence>
<dbReference type="AlphaFoldDB" id="A0A166VWP0"/>
<dbReference type="Pfam" id="PF00484">
    <property type="entry name" value="Pro_CA"/>
    <property type="match status" value="2"/>
</dbReference>
<dbReference type="GO" id="GO:0034599">
    <property type="term" value="P:cellular response to oxidative stress"/>
    <property type="evidence" value="ECO:0007669"/>
    <property type="project" value="TreeGrafter"/>
</dbReference>
<evidence type="ECO:0000256" key="3">
    <source>
        <dbReference type="ARBA" id="ARBA00022723"/>
    </source>
</evidence>
<dbReference type="PANTHER" id="PTHR11002">
    <property type="entry name" value="CARBONIC ANHYDRASE"/>
    <property type="match status" value="1"/>
</dbReference>
<comment type="similarity">
    <text evidence="1 8">Belongs to the beta-class carbonic anhydrase family.</text>
</comment>
<keyword evidence="3 7" id="KW-0479">Metal-binding</keyword>
<accession>A0A166VWP0</accession>
<dbReference type="OrthoDB" id="10248475at2759"/>
<dbReference type="GO" id="GO:0071244">
    <property type="term" value="P:cellular response to carbon dioxide"/>
    <property type="evidence" value="ECO:0007669"/>
    <property type="project" value="TreeGrafter"/>
</dbReference>
<dbReference type="SMART" id="SM00947">
    <property type="entry name" value="Pro_CA"/>
    <property type="match status" value="1"/>
</dbReference>
<evidence type="ECO:0000256" key="8">
    <source>
        <dbReference type="RuleBase" id="RU003956"/>
    </source>
</evidence>
<dbReference type="Gene3D" id="3.40.1050.10">
    <property type="entry name" value="Carbonic anhydrase"/>
    <property type="match status" value="2"/>
</dbReference>
<dbReference type="PANTHER" id="PTHR11002:SF76">
    <property type="entry name" value="CARBONIC ANHYDRASE"/>
    <property type="match status" value="1"/>
</dbReference>
<gene>
    <name evidence="9" type="ORF">FIBSPDRAFT_1036270</name>
</gene>